<gene>
    <name evidence="1" type="ORF">SELMODRAFT_410796</name>
</gene>
<evidence type="ECO:0000313" key="2">
    <source>
        <dbReference type="Proteomes" id="UP000001514"/>
    </source>
</evidence>
<dbReference type="EMBL" id="GL377578">
    <property type="protein sequence ID" value="EFJ29196.1"/>
    <property type="molecule type" value="Genomic_DNA"/>
</dbReference>
<dbReference type="eggNOG" id="ENOG502SPKH">
    <property type="taxonomic scope" value="Eukaryota"/>
</dbReference>
<dbReference type="AlphaFoldDB" id="D8RFW7"/>
<protein>
    <submittedName>
        <fullName evidence="1">Uncharacterized protein</fullName>
    </submittedName>
</protein>
<accession>D8RFW7</accession>
<dbReference type="InParanoid" id="D8RFW7"/>
<sequence>MASGSAAYAAKKGVGMLFNATKTGFAALSQGIHMVRKGYADKHETGVLEDLRKTGKSPVEHLFDALRRVYYLYLAGYKNELAAAGRYTGKRMIDIERSSIPLDAVLVMSQSVCSEALKFGDFEKGIFTRSIQDYRNKSRMGKDHYDRDTLIHDVYYSLLLASEACGSDWSELEQMYREAVTRVVDHAERTTDPTLADVVETRRATSILFQGGSGILKPRFHEREGLRGVTVGDRSSNAGVENQVAIIHHHEFGVVIGGAGLVAAPDLSVILVVNHKDFEARIEALKPMLGIKGRAAIEFYKDQTRRLLLLSATNYTISIMAIAYSSDSSFTTNTVESLIELLTGQVEMINGLSPITIL</sequence>
<reference evidence="1 2" key="1">
    <citation type="journal article" date="2011" name="Science">
        <title>The Selaginella genome identifies genetic changes associated with the evolution of vascular plants.</title>
        <authorList>
            <person name="Banks J.A."/>
            <person name="Nishiyama T."/>
            <person name="Hasebe M."/>
            <person name="Bowman J.L."/>
            <person name="Gribskov M."/>
            <person name="dePamphilis C."/>
            <person name="Albert V.A."/>
            <person name="Aono N."/>
            <person name="Aoyama T."/>
            <person name="Ambrose B.A."/>
            <person name="Ashton N.W."/>
            <person name="Axtell M.J."/>
            <person name="Barker E."/>
            <person name="Barker M.S."/>
            <person name="Bennetzen J.L."/>
            <person name="Bonawitz N.D."/>
            <person name="Chapple C."/>
            <person name="Cheng C."/>
            <person name="Correa L.G."/>
            <person name="Dacre M."/>
            <person name="DeBarry J."/>
            <person name="Dreyer I."/>
            <person name="Elias M."/>
            <person name="Engstrom E.M."/>
            <person name="Estelle M."/>
            <person name="Feng L."/>
            <person name="Finet C."/>
            <person name="Floyd S.K."/>
            <person name="Frommer W.B."/>
            <person name="Fujita T."/>
            <person name="Gramzow L."/>
            <person name="Gutensohn M."/>
            <person name="Harholt J."/>
            <person name="Hattori M."/>
            <person name="Heyl A."/>
            <person name="Hirai T."/>
            <person name="Hiwatashi Y."/>
            <person name="Ishikawa M."/>
            <person name="Iwata M."/>
            <person name="Karol K.G."/>
            <person name="Koehler B."/>
            <person name="Kolukisaoglu U."/>
            <person name="Kubo M."/>
            <person name="Kurata T."/>
            <person name="Lalonde S."/>
            <person name="Li K."/>
            <person name="Li Y."/>
            <person name="Litt A."/>
            <person name="Lyons E."/>
            <person name="Manning G."/>
            <person name="Maruyama T."/>
            <person name="Michael T.P."/>
            <person name="Mikami K."/>
            <person name="Miyazaki S."/>
            <person name="Morinaga S."/>
            <person name="Murata T."/>
            <person name="Mueller-Roeber B."/>
            <person name="Nelson D.R."/>
            <person name="Obara M."/>
            <person name="Oguri Y."/>
            <person name="Olmstead R.G."/>
            <person name="Onodera N."/>
            <person name="Petersen B.L."/>
            <person name="Pils B."/>
            <person name="Prigge M."/>
            <person name="Rensing S.A."/>
            <person name="Riano-Pachon D.M."/>
            <person name="Roberts A.W."/>
            <person name="Sato Y."/>
            <person name="Scheller H.V."/>
            <person name="Schulz B."/>
            <person name="Schulz C."/>
            <person name="Shakirov E.V."/>
            <person name="Shibagaki N."/>
            <person name="Shinohara N."/>
            <person name="Shippen D.E."/>
            <person name="Soerensen I."/>
            <person name="Sotooka R."/>
            <person name="Sugimoto N."/>
            <person name="Sugita M."/>
            <person name="Sumikawa N."/>
            <person name="Tanurdzic M."/>
            <person name="Theissen G."/>
            <person name="Ulvskov P."/>
            <person name="Wakazuki S."/>
            <person name="Weng J.K."/>
            <person name="Willats W.W."/>
            <person name="Wipf D."/>
            <person name="Wolf P.G."/>
            <person name="Yang L."/>
            <person name="Zimmer A.D."/>
            <person name="Zhu Q."/>
            <person name="Mitros T."/>
            <person name="Hellsten U."/>
            <person name="Loque D."/>
            <person name="Otillar R."/>
            <person name="Salamov A."/>
            <person name="Schmutz J."/>
            <person name="Shapiro H."/>
            <person name="Lindquist E."/>
            <person name="Lucas S."/>
            <person name="Rokhsar D."/>
            <person name="Grigoriev I.V."/>
        </authorList>
    </citation>
    <scope>NUCLEOTIDE SEQUENCE [LARGE SCALE GENOMIC DNA]</scope>
</reference>
<keyword evidence="2" id="KW-1185">Reference proteome</keyword>
<dbReference type="KEGG" id="smo:SELMODRAFT_410796"/>
<dbReference type="Gramene" id="EFJ29196">
    <property type="protein sequence ID" value="EFJ29196"/>
    <property type="gene ID" value="SELMODRAFT_410796"/>
</dbReference>
<evidence type="ECO:0000313" key="1">
    <source>
        <dbReference type="EMBL" id="EFJ29196.1"/>
    </source>
</evidence>
<proteinExistence type="predicted"/>
<name>D8RFW7_SELML</name>
<dbReference type="Proteomes" id="UP000001514">
    <property type="component" value="Unassembled WGS sequence"/>
</dbReference>
<dbReference type="HOGENOM" id="CLU_901384_0_0_1"/>
<organism evidence="2">
    <name type="scientific">Selaginella moellendorffii</name>
    <name type="common">Spikemoss</name>
    <dbReference type="NCBI Taxonomy" id="88036"/>
    <lineage>
        <taxon>Eukaryota</taxon>
        <taxon>Viridiplantae</taxon>
        <taxon>Streptophyta</taxon>
        <taxon>Embryophyta</taxon>
        <taxon>Tracheophyta</taxon>
        <taxon>Lycopodiopsida</taxon>
        <taxon>Selaginellales</taxon>
        <taxon>Selaginellaceae</taxon>
        <taxon>Selaginella</taxon>
    </lineage>
</organism>